<keyword evidence="2" id="KW-0472">Membrane</keyword>
<feature type="transmembrane region" description="Helical" evidence="2">
    <location>
        <begin position="608"/>
        <end position="630"/>
    </location>
</feature>
<feature type="compositionally biased region" description="Basic and acidic residues" evidence="1">
    <location>
        <begin position="1571"/>
        <end position="1582"/>
    </location>
</feature>
<evidence type="ECO:0000313" key="3">
    <source>
        <dbReference type="EMBL" id="CUC10834.1"/>
    </source>
</evidence>
<feature type="compositionally biased region" description="Low complexity" evidence="1">
    <location>
        <begin position="389"/>
        <end position="400"/>
    </location>
</feature>
<feature type="region of interest" description="Disordered" evidence="1">
    <location>
        <begin position="1521"/>
        <end position="1552"/>
    </location>
</feature>
<feature type="region of interest" description="Disordered" evidence="1">
    <location>
        <begin position="1659"/>
        <end position="1678"/>
    </location>
</feature>
<dbReference type="EMBL" id="CDMZ01005783">
    <property type="protein sequence ID" value="CUC10834.1"/>
    <property type="molecule type" value="Genomic_DNA"/>
</dbReference>
<organism evidence="3">
    <name type="scientific">Chromera velia CCMP2878</name>
    <dbReference type="NCBI Taxonomy" id="1169474"/>
    <lineage>
        <taxon>Eukaryota</taxon>
        <taxon>Sar</taxon>
        <taxon>Alveolata</taxon>
        <taxon>Colpodellida</taxon>
        <taxon>Chromeraceae</taxon>
        <taxon>Chromera</taxon>
    </lineage>
</organism>
<proteinExistence type="predicted"/>
<keyword evidence="2" id="KW-1133">Transmembrane helix</keyword>
<dbReference type="PhylomeDB" id="A0A0K6SB08"/>
<feature type="compositionally biased region" description="Basic and acidic residues" evidence="1">
    <location>
        <begin position="1525"/>
        <end position="1542"/>
    </location>
</feature>
<feature type="region of interest" description="Disordered" evidence="1">
    <location>
        <begin position="387"/>
        <end position="413"/>
    </location>
</feature>
<feature type="region of interest" description="Disordered" evidence="1">
    <location>
        <begin position="952"/>
        <end position="974"/>
    </location>
</feature>
<reference evidence="3" key="1">
    <citation type="submission" date="2014-11" db="EMBL/GenBank/DDBJ databases">
        <title>Molecular phylogeny of cliff fern family Woodsiaceae with morphological implications.</title>
        <authorList>
            <person name="Shao Y.-Z."/>
            <person name="Wei R."/>
            <person name="Zhang X.-C."/>
        </authorList>
    </citation>
    <scope>NUCLEOTIDE SEQUENCE</scope>
</reference>
<keyword evidence="2" id="KW-0812">Transmembrane</keyword>
<feature type="transmembrane region" description="Helical" evidence="2">
    <location>
        <begin position="566"/>
        <end position="587"/>
    </location>
</feature>
<feature type="region of interest" description="Disordered" evidence="1">
    <location>
        <begin position="1568"/>
        <end position="1588"/>
    </location>
</feature>
<dbReference type="VEuPathDB" id="CryptoDB:Cvel_12733"/>
<feature type="compositionally biased region" description="Basic and acidic residues" evidence="1">
    <location>
        <begin position="315"/>
        <end position="331"/>
    </location>
</feature>
<protein>
    <submittedName>
        <fullName evidence="3">Uncharacterized protein</fullName>
    </submittedName>
</protein>
<evidence type="ECO:0000256" key="2">
    <source>
        <dbReference type="SAM" id="Phobius"/>
    </source>
</evidence>
<feature type="region of interest" description="Disordered" evidence="1">
    <location>
        <begin position="1608"/>
        <end position="1627"/>
    </location>
</feature>
<sequence length="2064" mass="224726">MTCHLMHSSDLPGCEETRLLFPKTTTQKYKLVGHAEDAEMVFASRDSNTILLFKPDQEQLQKSVEQDEKDGTYQYLNIELGGRWTFFSKDGTQLADTVVKEFNFMFPPEENEWKICEKNVWFKIPCTVDESSPHVEAGLEGAPCTLLGDCDEGLQCVVVSVMHSVCVRDDEVPADAKVIRGPQPAPPWDNCFFAPPDRKCAVEGFSCYRNSQWESYAQCRPTGDCPRPSASALRAIAQEEGRTDGWSADSSRPTVRPLHTRGTSIQSIHRRLMESDSMTRYQRGKRERERRRRRRRRLQNGSAESEAVEEEQREEEDRRRRLEKCLDDFKKQGGKGRQTEGQGEEGNVGVGSADFSYGDGAPDVRVSAVGRVEVKLCGDWMDFSEVEGVHSSSSSPFGFGQEEEGEGGEEEKEVDLSLNLPEEDEIDVGWTYGWDCGSPLGSSHIPIPSEEGKLGVLSRQEARMLFEDQGLIVEEAVPLTRQEEAEQQKREWGEVGSLSFFDTATNAPMPAAPSPPPPPTKKKRGWVMKCHPDVPVYSGAPGKPLAPVLSCAPRLNFGPGINLGTIWVFAPVSQFAPGISLAPTFFFGPLLRVSTSYNNAYRMWFGPVLRLAPTFAIGVTFGFAPILSLIPAANLGTAILLTPLLVNADIFSDFWFERTDFDPPKETPTSKLDPVSTFNAEEDPKFDAKSAYEWTGEDLTPVIRTVRLVRGQRLPTLPKWVEGFGIKRSLRLGNFFVTNTLLWVNCPRKVIASPDQRPGTTKVLYVFPRDAGRHLLSRACVLPYPSDVLRDVPHLPPQAIYGIRMLEAIERLLPPELRVAVNIGLSFGEVLGSGGIPDLERWVDEFGAEEPTGTIEGTTAAAPLCVSCATVSVGAKRPPVQFRADSFSLINLGPETGLACGGLSPCSGDFLEEDTGVSVQERVNIGGALPEGRPSADFVDDSRRRLVGDRWWGGRGRQNGGRRRSLAHASASRGLKSDAALHEDRVIASLKPFSRYSRMKNQPAAYEPFLDRLANRTEEKSDLFVEKREQFIDHLPWEDPIQKLLNKKNMTMQDRCEATFGTGNFSESVCNFREEARPNCTEPFNPDSFGCCNCCNLDLLQYNPPERLIYPPFAIGPRELCFNVMSSPSSEQECKFSEFAAQAFNDDEIFYCADLTIAVNSQNGDLNALTEPPCCKINNYNMTPPGKPCECEGGAEDSIFCFGSPCTCTGPPTNCDEENCYFDDEVCECGGGTGDASTRFCRGKPCYCLGEPVCDEQGCRYPEGTGPCFCGSIAGSLRREIDFTQCGHENCFCEEPCVPNGPDDTTCQYNGTARCSCPTTGDPQDLFFGYCEAKSCTCEATSNATFDVIYRGGCAAFDDEFPEFIFQCTDVELDGRLLCDFLSPAEEFCPLVAAAEEGINDDSELDAVGDAGRLSDRAPTNVTSVGTAVEVQGGRMPFSMLTWSKAIKKAMSKVSPEYLANLPPLFPSWSATMKRAKEMAESLANKVRDHLSAPAGSFFPFRAPAVFGTASPLKGLLPTSPVPLFERRSADDRQSTKEGSKGEEEEEQPQEEAFSKLLSILPFNLPSPSLDDDRVKPDHETSEEPSFLLDSLSLPQIPILDFGNLFGTPKDSKALPRDSDEDGDKTTGWGGLKIGTLNGGGDFGFRRFEGLGELGGKIGGPNVPSISPHTQPRTESSKSIFKDGLEDPLVSEQALPGGKEGGNLLPAGDGFFSPGQNFFSEDSYSEGQFGFFLSSADSRNKALSTVGVELCWSVDKVVRVEALKEDSPLAIRRPQCRTNGDCGGMLDCEEGQCCSRTLGPCQNSGDCCTTSVCSSNGLCKVPLGGRCALALDSSQCADGLECGPDSLTCCLRTSVPCTNGGDCCSGVCSQFSGVCADRDPEGPTDCADVGQAGLSVSVSLRDVTSGGGTGLRRYPFFAEGNAALLDFTFTHIENTNTGGQPKVAVAGLPLPPAVVDSFLDSQAASGSVSVSVMAERETFDPQSACLNGGMPVFDPEQGGWKLECNTAPGDSFSLRLSFDNLISCPGCAVDVSFSDSVQCSPPAVKSLPFFVQPTVEKLPRRQVS</sequence>
<accession>A0A0K6SB08</accession>
<feature type="region of interest" description="Disordered" evidence="1">
    <location>
        <begin position="238"/>
        <end position="349"/>
    </location>
</feature>
<feature type="compositionally biased region" description="Polar residues" evidence="1">
    <location>
        <begin position="1664"/>
        <end position="1678"/>
    </location>
</feature>
<evidence type="ECO:0000256" key="1">
    <source>
        <dbReference type="SAM" id="MobiDB-lite"/>
    </source>
</evidence>
<feature type="compositionally biased region" description="Basic residues" evidence="1">
    <location>
        <begin position="282"/>
        <end position="298"/>
    </location>
</feature>
<feature type="compositionally biased region" description="Acidic residues" evidence="1">
    <location>
        <begin position="401"/>
        <end position="413"/>
    </location>
</feature>
<name>A0A0K6SB08_9ALVE</name>
<gene>
    <name evidence="3" type="ORF">Cvel_12733.t1.CR1</name>
</gene>